<accession>A0A8X7NY28</accession>
<reference evidence="1 2" key="1">
    <citation type="submission" date="2020-02" db="EMBL/GenBank/DDBJ databases">
        <authorList>
            <person name="Ma Q."/>
            <person name="Huang Y."/>
            <person name="Song X."/>
            <person name="Pei D."/>
        </authorList>
    </citation>
    <scope>NUCLEOTIDE SEQUENCE [LARGE SCALE GENOMIC DNA]</scope>
    <source>
        <strain evidence="1">Sxm20200214</strain>
        <tissue evidence="1">Leaf</tissue>
    </source>
</reference>
<gene>
    <name evidence="1" type="ORF">Bca52824_095976</name>
</gene>
<protein>
    <submittedName>
        <fullName evidence="1">Uncharacterized protein</fullName>
    </submittedName>
</protein>
<dbReference type="SUPFAM" id="SSF52540">
    <property type="entry name" value="P-loop containing nucleoside triphosphate hydrolases"/>
    <property type="match status" value="1"/>
</dbReference>
<organism evidence="1 2">
    <name type="scientific">Brassica carinata</name>
    <name type="common">Ethiopian mustard</name>
    <name type="synonym">Abyssinian cabbage</name>
    <dbReference type="NCBI Taxonomy" id="52824"/>
    <lineage>
        <taxon>Eukaryota</taxon>
        <taxon>Viridiplantae</taxon>
        <taxon>Streptophyta</taxon>
        <taxon>Embryophyta</taxon>
        <taxon>Tracheophyta</taxon>
        <taxon>Spermatophyta</taxon>
        <taxon>Magnoliopsida</taxon>
        <taxon>eudicotyledons</taxon>
        <taxon>Gunneridae</taxon>
        <taxon>Pentapetalae</taxon>
        <taxon>rosids</taxon>
        <taxon>malvids</taxon>
        <taxon>Brassicales</taxon>
        <taxon>Brassicaceae</taxon>
        <taxon>Brassiceae</taxon>
        <taxon>Brassica</taxon>
    </lineage>
</organism>
<dbReference type="Gene3D" id="3.40.50.300">
    <property type="entry name" value="P-loop containing nucleotide triphosphate hydrolases"/>
    <property type="match status" value="1"/>
</dbReference>
<keyword evidence="2" id="KW-1185">Reference proteome</keyword>
<dbReference type="InterPro" id="IPR027417">
    <property type="entry name" value="P-loop_NTPase"/>
</dbReference>
<dbReference type="Proteomes" id="UP000886595">
    <property type="component" value="Unassembled WGS sequence"/>
</dbReference>
<evidence type="ECO:0000313" key="1">
    <source>
        <dbReference type="EMBL" id="KAG2242179.1"/>
    </source>
</evidence>
<dbReference type="OrthoDB" id="10610497at2759"/>
<comment type="caution">
    <text evidence="1">The sequence shown here is derived from an EMBL/GenBank/DDBJ whole genome shotgun (WGS) entry which is preliminary data.</text>
</comment>
<evidence type="ECO:0000313" key="2">
    <source>
        <dbReference type="Proteomes" id="UP000886595"/>
    </source>
</evidence>
<dbReference type="EMBL" id="JAAMPC010000604">
    <property type="protein sequence ID" value="KAG2242179.1"/>
    <property type="molecule type" value="Genomic_DNA"/>
</dbReference>
<proteinExistence type="predicted"/>
<dbReference type="AlphaFoldDB" id="A0A8X7NY28"/>
<name>A0A8X7NY28_BRACI</name>
<sequence length="79" mass="9082">MQENWPSTLSKCLLTLMHMVELFGYLLAVYNGGDPYQPQEYKLKRGVDVVVATPGRIKGKLRTLRKFRRFSSVPPCDHV</sequence>